<evidence type="ECO:0000256" key="5">
    <source>
        <dbReference type="ARBA" id="ARBA00022833"/>
    </source>
</evidence>
<dbReference type="OrthoDB" id="288942at2759"/>
<keyword evidence="5" id="KW-0862">Zinc</keyword>
<comment type="cofactor">
    <cofactor evidence="1">
        <name>Zn(2+)</name>
        <dbReference type="ChEBI" id="CHEBI:29105"/>
    </cofactor>
</comment>
<feature type="domain" description="Alanyl-transfer RNA synthetases family profile" evidence="7">
    <location>
        <begin position="1"/>
        <end position="260"/>
    </location>
</feature>
<dbReference type="EMBL" id="SWFS01000077">
    <property type="protein sequence ID" value="KAA8916933.1"/>
    <property type="molecule type" value="Genomic_DNA"/>
</dbReference>
<dbReference type="GO" id="GO:0006419">
    <property type="term" value="P:alanyl-tRNA aminoacylation"/>
    <property type="evidence" value="ECO:0007669"/>
    <property type="project" value="InterPro"/>
</dbReference>
<organism evidence="8 9">
    <name type="scientific">Trichomonascus ciferrii</name>
    <dbReference type="NCBI Taxonomy" id="44093"/>
    <lineage>
        <taxon>Eukaryota</taxon>
        <taxon>Fungi</taxon>
        <taxon>Dikarya</taxon>
        <taxon>Ascomycota</taxon>
        <taxon>Saccharomycotina</taxon>
        <taxon>Dipodascomycetes</taxon>
        <taxon>Dipodascales</taxon>
        <taxon>Trichomonascaceae</taxon>
        <taxon>Trichomonascus</taxon>
        <taxon>Trichomonascus ciferrii complex</taxon>
    </lineage>
</organism>
<dbReference type="GO" id="GO:0003676">
    <property type="term" value="F:nucleic acid binding"/>
    <property type="evidence" value="ECO:0007669"/>
    <property type="project" value="InterPro"/>
</dbReference>
<feature type="coiled-coil region" evidence="6">
    <location>
        <begin position="157"/>
        <end position="188"/>
    </location>
</feature>
<dbReference type="InterPro" id="IPR009000">
    <property type="entry name" value="Transl_B-barrel_sf"/>
</dbReference>
<dbReference type="InterPro" id="IPR051335">
    <property type="entry name" value="Alanyl-tRNA_Editing_Enzymes"/>
</dbReference>
<dbReference type="InterPro" id="IPR018163">
    <property type="entry name" value="Thr/Ala-tRNA-synth_IIc_edit"/>
</dbReference>
<dbReference type="FunFam" id="2.40.30.130:FF:000016">
    <property type="entry name" value="YNL040W-like protein"/>
    <property type="match status" value="1"/>
</dbReference>
<proteinExistence type="inferred from homology"/>
<dbReference type="GO" id="GO:0005524">
    <property type="term" value="F:ATP binding"/>
    <property type="evidence" value="ECO:0007669"/>
    <property type="project" value="InterPro"/>
</dbReference>
<evidence type="ECO:0000313" key="9">
    <source>
        <dbReference type="Proteomes" id="UP000761534"/>
    </source>
</evidence>
<name>A0A642VAW4_9ASCO</name>
<dbReference type="PROSITE" id="PS50860">
    <property type="entry name" value="AA_TRNA_LIGASE_II_ALA"/>
    <property type="match status" value="1"/>
</dbReference>
<keyword evidence="9" id="KW-1185">Reference proteome</keyword>
<dbReference type="InterPro" id="IPR018164">
    <property type="entry name" value="Ala-tRNA-synth_IIc_N"/>
</dbReference>
<dbReference type="GO" id="GO:0005737">
    <property type="term" value="C:cytoplasm"/>
    <property type="evidence" value="ECO:0007669"/>
    <property type="project" value="UniProtKB-SubCell"/>
</dbReference>
<dbReference type="PANTHER" id="PTHR43462">
    <property type="entry name" value="ALANYL-TRNA EDITING PROTEIN"/>
    <property type="match status" value="1"/>
</dbReference>
<dbReference type="VEuPathDB" id="FungiDB:TRICI_000900"/>
<dbReference type="AlphaFoldDB" id="A0A642VAW4"/>
<dbReference type="SUPFAM" id="SSF55186">
    <property type="entry name" value="ThrRS/AlaRS common domain"/>
    <property type="match status" value="1"/>
</dbReference>
<dbReference type="Pfam" id="PF01411">
    <property type="entry name" value="tRNA-synt_2c"/>
    <property type="match status" value="1"/>
</dbReference>
<dbReference type="Proteomes" id="UP000761534">
    <property type="component" value="Unassembled WGS sequence"/>
</dbReference>
<evidence type="ECO:0000259" key="7">
    <source>
        <dbReference type="PROSITE" id="PS50860"/>
    </source>
</evidence>
<dbReference type="InterPro" id="IPR018165">
    <property type="entry name" value="Ala-tRNA-synth_IIc_core"/>
</dbReference>
<dbReference type="Gene3D" id="2.40.30.130">
    <property type="match status" value="1"/>
</dbReference>
<evidence type="ECO:0000256" key="6">
    <source>
        <dbReference type="SAM" id="Coils"/>
    </source>
</evidence>
<comment type="subcellular location">
    <subcellularLocation>
        <location evidence="2">Cytoplasm</location>
    </subcellularLocation>
</comment>
<evidence type="ECO:0000256" key="2">
    <source>
        <dbReference type="ARBA" id="ARBA00004496"/>
    </source>
</evidence>
<gene>
    <name evidence="8" type="ORF">TRICI_000900</name>
</gene>
<evidence type="ECO:0000256" key="3">
    <source>
        <dbReference type="ARBA" id="ARBA00008429"/>
    </source>
</evidence>
<evidence type="ECO:0000313" key="8">
    <source>
        <dbReference type="EMBL" id="KAA8916933.1"/>
    </source>
</evidence>
<keyword evidence="4" id="KW-0479">Metal-binding</keyword>
<dbReference type="GO" id="GO:0002196">
    <property type="term" value="F:Ser-tRNA(Ala) deacylase activity"/>
    <property type="evidence" value="ECO:0007669"/>
    <property type="project" value="TreeGrafter"/>
</dbReference>
<comment type="caution">
    <text evidence="8">The sequence shown here is derived from an EMBL/GenBank/DDBJ whole genome shotgun (WGS) entry which is preliminary data.</text>
</comment>
<keyword evidence="6" id="KW-0175">Coiled coil</keyword>
<dbReference type="SMART" id="SM00863">
    <property type="entry name" value="tRNA_SAD"/>
    <property type="match status" value="1"/>
</dbReference>
<evidence type="ECO:0000256" key="4">
    <source>
        <dbReference type="ARBA" id="ARBA00022723"/>
    </source>
</evidence>
<dbReference type="InterPro" id="IPR012947">
    <property type="entry name" value="tRNA_SAD"/>
</dbReference>
<dbReference type="Pfam" id="PF07973">
    <property type="entry name" value="tRNA_SAD"/>
    <property type="match status" value="1"/>
</dbReference>
<dbReference type="Gene3D" id="3.30.980.10">
    <property type="entry name" value="Threonyl-trna Synthetase, Chain A, domain 2"/>
    <property type="match status" value="1"/>
</dbReference>
<reference evidence="8" key="1">
    <citation type="journal article" date="2019" name="G3 (Bethesda)">
        <title>Genome Assemblies of Two Rare Opportunistic Yeast Pathogens: Diutina rugosa (syn. Candida rugosa) and Trichomonascus ciferrii (syn. Candida ciferrii).</title>
        <authorList>
            <person name="Mixao V."/>
            <person name="Saus E."/>
            <person name="Hansen A.P."/>
            <person name="Lass-Florl C."/>
            <person name="Gabaldon T."/>
        </authorList>
    </citation>
    <scope>NUCLEOTIDE SEQUENCE</scope>
    <source>
        <strain evidence="8">CBS 4856</strain>
    </source>
</reference>
<dbReference type="GO" id="GO:0004813">
    <property type="term" value="F:alanine-tRNA ligase activity"/>
    <property type="evidence" value="ECO:0007669"/>
    <property type="project" value="InterPro"/>
</dbReference>
<evidence type="ECO:0000256" key="1">
    <source>
        <dbReference type="ARBA" id="ARBA00001947"/>
    </source>
</evidence>
<comment type="similarity">
    <text evidence="3">Belongs to the class-II aminoacyl-tRNA synthetase family. Alax-L subfamily.</text>
</comment>
<dbReference type="PANTHER" id="PTHR43462:SF1">
    <property type="entry name" value="ALANYL-TRNA EDITING PROTEIN AARSD1"/>
    <property type="match status" value="1"/>
</dbReference>
<accession>A0A642VAW4</accession>
<dbReference type="GO" id="GO:0046872">
    <property type="term" value="F:metal ion binding"/>
    <property type="evidence" value="ECO:0007669"/>
    <property type="project" value="UniProtKB-KW"/>
</dbReference>
<sequence length="414" mass="45604">MSVVLSGAARSGSSTIVGLLACQREPYLKSLKTHVVGCEKLLDKKKQEVVGYELELKDTILFPEGGGQPFDTGSLKHGEDTISVSNVQRDGLTAVHIADKPVEPGTEVAVDLDWARRYDHMQQHTGQHLLSAVLDRRNVETVGWNLGPKFCYVELPRKLSAEEVAEVQEEVNQKIQEAINIKVELNKDVDHKVPDNYDVDQGVVRVIHIGDLDSNPCCGTHLRNTAEISSITLLHSVGIRGTNSRLFFLAGNRVRKYASEAHEIIRKAGAALSCQPEDIEDKINRQNQAIKDLTSKERFWAGQVAKFEAQDLKRQLEQTKFAVLHKPDGSMEYLKNVEKELGKLEPGMGTYVLMCGQGKQGGAIVANGDEVESCVEKIKSAVPNVKGGGKGKWQGKVVSYEKGAIESLMKNLEI</sequence>
<protein>
    <recommendedName>
        <fullName evidence="7">Alanyl-transfer RNA synthetases family profile domain-containing protein</fullName>
    </recommendedName>
</protein>
<dbReference type="SUPFAM" id="SSF50447">
    <property type="entry name" value="Translation proteins"/>
    <property type="match status" value="1"/>
</dbReference>